<evidence type="ECO:0000256" key="1">
    <source>
        <dbReference type="SAM" id="SignalP"/>
    </source>
</evidence>
<evidence type="ECO:0000313" key="3">
    <source>
        <dbReference type="Proteomes" id="UP000220797"/>
    </source>
</evidence>
<proteinExistence type="predicted"/>
<dbReference type="OMA" id="KYYYHKK"/>
<dbReference type="AlphaFoldDB" id="A0A1J1GN35"/>
<dbReference type="GeneID" id="39730010"/>
<gene>
    <name evidence="2" type="ORF">PGAL8A_00148600</name>
</gene>
<keyword evidence="1" id="KW-0732">Signal</keyword>
<feature type="signal peptide" evidence="1">
    <location>
        <begin position="1"/>
        <end position="18"/>
    </location>
</feature>
<feature type="chain" id="PRO_5012362507" evidence="1">
    <location>
        <begin position="19"/>
        <end position="256"/>
    </location>
</feature>
<accession>A0A1J1GN35</accession>
<comment type="caution">
    <text evidence="2">The sequence shown here is derived from an EMBL/GenBank/DDBJ whole genome shotgun (WGS) entry which is preliminary data.</text>
</comment>
<name>A0A1J1GN35_PLAGA</name>
<sequence>MKFYILNILYLLFLLVFCSENLMNEKIKKIVNEADECLPEDVEFMDNYTLKLYWIWTNNFFRYLRVKMYIYENDDIYRKIIKKHKNMLGAFKDNFIIYNNRSEFIKNALTILSSEKTLKKFIDLYVPIKKVKFFQELTETSLLNLLLKEKTNLINSYKKYLIFEEFRDVANSKYYYHKKLLENKWDSKIDDALLLDKKKKYNNDNDNINNKQIKNVITFNINEIPHLEESQFNYYDNKKWNKYLHYDLNNPRDLSN</sequence>
<evidence type="ECO:0000313" key="2">
    <source>
        <dbReference type="EMBL" id="CRG93780.1"/>
    </source>
</evidence>
<organism evidence="2 3">
    <name type="scientific">Plasmodium gallinaceum</name>
    <dbReference type="NCBI Taxonomy" id="5849"/>
    <lineage>
        <taxon>Eukaryota</taxon>
        <taxon>Sar</taxon>
        <taxon>Alveolata</taxon>
        <taxon>Apicomplexa</taxon>
        <taxon>Aconoidasida</taxon>
        <taxon>Haemosporida</taxon>
        <taxon>Plasmodiidae</taxon>
        <taxon>Plasmodium</taxon>
        <taxon>Plasmodium (Haemamoeba)</taxon>
    </lineage>
</organism>
<dbReference type="OrthoDB" id="370114at2759"/>
<protein>
    <submittedName>
        <fullName evidence="2">Uncharacterized protein</fullName>
    </submittedName>
</protein>
<dbReference type="EMBL" id="CVMV01000019">
    <property type="protein sequence ID" value="CRG93780.1"/>
    <property type="molecule type" value="Genomic_DNA"/>
</dbReference>
<keyword evidence="3" id="KW-1185">Reference proteome</keyword>
<dbReference type="VEuPathDB" id="PlasmoDB:PGAL8A_00148600"/>
<dbReference type="RefSeq" id="XP_028526602.1">
    <property type="nucleotide sequence ID" value="XM_028675030.1"/>
</dbReference>
<dbReference type="Proteomes" id="UP000220797">
    <property type="component" value="Unassembled WGS sequence"/>
</dbReference>
<reference evidence="2" key="1">
    <citation type="submission" date="2015-04" db="EMBL/GenBank/DDBJ databases">
        <authorList>
            <consortium name="Pathogen Informatics"/>
        </authorList>
    </citation>
    <scope>NUCLEOTIDE SEQUENCE [LARGE SCALE GENOMIC DNA]</scope>
    <source>
        <strain evidence="2">8A</strain>
    </source>
</reference>